<dbReference type="Gene3D" id="2.60.40.2130">
    <property type="entry name" value="F-spondin domain"/>
    <property type="match status" value="1"/>
</dbReference>
<dbReference type="AlphaFoldDB" id="A0A2K2H8D6"/>
<name>A0A2K2H8D6_9BACT</name>
<dbReference type="RefSeq" id="WP_103116007.1">
    <property type="nucleotide sequence ID" value="NZ_PPFX01000029.1"/>
</dbReference>
<feature type="chain" id="PRO_5014335363" evidence="1">
    <location>
        <begin position="27"/>
        <end position="221"/>
    </location>
</feature>
<accession>A0A2K2H8D6</accession>
<dbReference type="EMBL" id="PPFX01000029">
    <property type="protein sequence ID" value="PNU19493.1"/>
    <property type="molecule type" value="Genomic_DNA"/>
</dbReference>
<evidence type="ECO:0000313" key="3">
    <source>
        <dbReference type="Proteomes" id="UP000236340"/>
    </source>
</evidence>
<dbReference type="Proteomes" id="UP000236340">
    <property type="component" value="Unassembled WGS sequence"/>
</dbReference>
<sequence>MKNSRMLTGVCVAILLSLVTSGLALADGGKMYQVTITNLTQKQVITPPLLISHKRGFEVFRIGQAASDELVALAEGGDTQPLAAVLGTRDDVLDLAVAGGPILPGTSTTMQVRTRGKFNRLSVVGMLATTNDAFFALQGVRGRSDRQIALTAVAYDAGSEANTEQCAHIPGPPCGSQVRMTTGAEGFIHVHNGIHGIGDLNRAAMDWRNPVVRVTIEKVNR</sequence>
<dbReference type="InterPro" id="IPR009465">
    <property type="entry name" value="Spondin_N"/>
</dbReference>
<evidence type="ECO:0000313" key="2">
    <source>
        <dbReference type="EMBL" id="PNU19493.1"/>
    </source>
</evidence>
<keyword evidence="1" id="KW-0732">Signal</keyword>
<comment type="caution">
    <text evidence="2">The sequence shown here is derived from an EMBL/GenBank/DDBJ whole genome shotgun (WGS) entry which is preliminary data.</text>
</comment>
<proteinExistence type="predicted"/>
<protein>
    <submittedName>
        <fullName evidence="2">Uncharacterized protein</fullName>
    </submittedName>
</protein>
<gene>
    <name evidence="2" type="ORF">C2E25_12180</name>
</gene>
<reference evidence="2 3" key="1">
    <citation type="journal article" date="2018" name="Genome Announc.">
        <title>Genome Sequence of Geothermobacter sp. HR-1 Iron Reducer from the Loihi Seamount.</title>
        <authorList>
            <person name="Smith H."/>
            <person name="Abuyen K."/>
            <person name="Tremblay J."/>
            <person name="Savalia P."/>
            <person name="Perez-Rodriguez I."/>
            <person name="Emerson D."/>
            <person name="Tully B."/>
            <person name="Amend J."/>
        </authorList>
    </citation>
    <scope>NUCLEOTIDE SEQUENCE [LARGE SCALE GENOMIC DNA]</scope>
    <source>
        <strain evidence="2 3">HR-1</strain>
    </source>
</reference>
<dbReference type="InterPro" id="IPR038678">
    <property type="entry name" value="Spondin_N_sf"/>
</dbReference>
<evidence type="ECO:0000256" key="1">
    <source>
        <dbReference type="SAM" id="SignalP"/>
    </source>
</evidence>
<dbReference type="NCBIfam" id="NF038123">
    <property type="entry name" value="NF038123_dom"/>
    <property type="match status" value="1"/>
</dbReference>
<feature type="signal peptide" evidence="1">
    <location>
        <begin position="1"/>
        <end position="26"/>
    </location>
</feature>
<organism evidence="2 3">
    <name type="scientific">Geothermobacter hydrogeniphilus</name>
    <dbReference type="NCBI Taxonomy" id="1969733"/>
    <lineage>
        <taxon>Bacteria</taxon>
        <taxon>Pseudomonadati</taxon>
        <taxon>Thermodesulfobacteriota</taxon>
        <taxon>Desulfuromonadia</taxon>
        <taxon>Desulfuromonadales</taxon>
        <taxon>Geothermobacteraceae</taxon>
        <taxon>Geothermobacter</taxon>
    </lineage>
</organism>
<dbReference type="OrthoDB" id="264824at2"/>